<gene>
    <name evidence="1" type="ordered locus">XNC1_0669</name>
</gene>
<dbReference type="Proteomes" id="UP000008075">
    <property type="component" value="Chromosome"/>
</dbReference>
<evidence type="ECO:0000313" key="2">
    <source>
        <dbReference type="Proteomes" id="UP000008075"/>
    </source>
</evidence>
<sequence>MNPLYIHSTPHHFLNKKQSNKPLFYSATDAFYCLSDLIFSTNTLFNTLINKDLF</sequence>
<keyword evidence="2" id="KW-1185">Reference proteome</keyword>
<name>D3VJI4_XENNA</name>
<accession>D3VJI4</accession>
<protein>
    <submittedName>
        <fullName evidence="1">Arsenical pump-driving ATPase, putative</fullName>
    </submittedName>
</protein>
<dbReference type="STRING" id="406817.XNC1_0669"/>
<reference evidence="1 2" key="1">
    <citation type="journal article" date="2011" name="PLoS ONE">
        <title>The entomopathogenic bacterial endosymbionts xenorhabdus and photorhabdus: convergent lifestyles from divergent genomes.</title>
        <authorList>
            <person name="Chaston J.M."/>
            <person name="Suen G."/>
            <person name="Tucker S.L."/>
            <person name="Andersen A.W."/>
            <person name="Bhasin A."/>
            <person name="Bode E."/>
            <person name="Bode H.B."/>
            <person name="Brachmann A.O."/>
            <person name="Cowles C.E."/>
            <person name="Cowles K.N."/>
            <person name="Darby C."/>
            <person name="de Leon L."/>
            <person name="Drace K."/>
            <person name="Du Z."/>
            <person name="Givaudan A."/>
            <person name="Herbert Tran E.E."/>
            <person name="Jewell K.A."/>
            <person name="Knack J.J."/>
            <person name="Krasomil-Osterfeld K.C."/>
            <person name="Kukor R."/>
            <person name="Lanois A."/>
            <person name="Latreille P."/>
            <person name="Leimgruber N.K."/>
            <person name="Lipke C.M."/>
            <person name="Liu R."/>
            <person name="Lu X."/>
            <person name="Martens E.C."/>
            <person name="Marri P.R."/>
            <person name="Medigue C."/>
            <person name="Menard M.L."/>
            <person name="Miller N.M."/>
            <person name="Morales-Soto N."/>
            <person name="Norton S."/>
            <person name="Ogier J.C."/>
            <person name="Orchard S.S."/>
            <person name="Park D."/>
            <person name="Park Y."/>
            <person name="Qurollo B.A."/>
            <person name="Sugar D.R."/>
            <person name="Richards G.R."/>
            <person name="Rouy Z."/>
            <person name="Slominski B."/>
            <person name="Slominski K."/>
            <person name="Snyder H."/>
            <person name="Tjaden B.C."/>
            <person name="van der Hoeven R."/>
            <person name="Welch R.D."/>
            <person name="Wheeler C."/>
            <person name="Xiang B."/>
            <person name="Barbazuk B."/>
            <person name="Gaudriault S."/>
            <person name="Goodner B."/>
            <person name="Slater S.C."/>
            <person name="Forst S."/>
            <person name="Goldman B.S."/>
            <person name="Goodrich-Blair H."/>
        </authorList>
    </citation>
    <scope>NUCLEOTIDE SEQUENCE [LARGE SCALE GENOMIC DNA]</scope>
    <source>
        <strain evidence="2">ATCC 19061 / DSM 3370 / CCUG 14189 / LMG 1036 / NCIMB 9965 / AN6</strain>
    </source>
</reference>
<evidence type="ECO:0000313" key="1">
    <source>
        <dbReference type="EMBL" id="CBJ88740.1"/>
    </source>
</evidence>
<organism evidence="1 2">
    <name type="scientific">Xenorhabdus nematophila (strain ATCC 19061 / DSM 3370 / CCUG 14189 / LMG 1036 / NCIMB 9965 / AN6)</name>
    <dbReference type="NCBI Taxonomy" id="406817"/>
    <lineage>
        <taxon>Bacteria</taxon>
        <taxon>Pseudomonadati</taxon>
        <taxon>Pseudomonadota</taxon>
        <taxon>Gammaproteobacteria</taxon>
        <taxon>Enterobacterales</taxon>
        <taxon>Morganellaceae</taxon>
        <taxon>Xenorhabdus</taxon>
    </lineage>
</organism>
<dbReference type="HOGENOM" id="CLU_3049468_0_0_6"/>
<proteinExistence type="predicted"/>
<dbReference type="KEGG" id="xne:XNC1_0669"/>
<dbReference type="AlphaFoldDB" id="D3VJI4"/>
<dbReference type="EMBL" id="FN667742">
    <property type="protein sequence ID" value="CBJ88740.1"/>
    <property type="molecule type" value="Genomic_DNA"/>
</dbReference>